<dbReference type="SUPFAM" id="SSF52540">
    <property type="entry name" value="P-loop containing nucleoside triphosphate hydrolases"/>
    <property type="match status" value="1"/>
</dbReference>
<dbReference type="GO" id="GO:0015833">
    <property type="term" value="P:peptide transport"/>
    <property type="evidence" value="ECO:0007669"/>
    <property type="project" value="InterPro"/>
</dbReference>
<gene>
    <name evidence="9" type="ORF">EDD39_4663</name>
</gene>
<keyword evidence="3" id="KW-0813">Transport</keyword>
<dbReference type="InterPro" id="IPR050388">
    <property type="entry name" value="ABC_Ni/Peptide_Import"/>
</dbReference>
<dbReference type="PROSITE" id="PS50893">
    <property type="entry name" value="ABC_TRANSPORTER_2"/>
    <property type="match status" value="1"/>
</dbReference>
<dbReference type="GO" id="GO:0005886">
    <property type="term" value="C:plasma membrane"/>
    <property type="evidence" value="ECO:0007669"/>
    <property type="project" value="UniProtKB-SubCell"/>
</dbReference>
<dbReference type="CDD" id="cd03257">
    <property type="entry name" value="ABC_NikE_OppD_transporters"/>
    <property type="match status" value="1"/>
</dbReference>
<keyword evidence="7" id="KW-0472">Membrane</keyword>
<keyword evidence="4" id="KW-1003">Cell membrane</keyword>
<evidence type="ECO:0000313" key="9">
    <source>
        <dbReference type="EMBL" id="ROR46394.1"/>
    </source>
</evidence>
<dbReference type="RefSeq" id="WP_244256953.1">
    <property type="nucleotide sequence ID" value="NZ_RJVJ01000001.1"/>
</dbReference>
<dbReference type="Pfam" id="PF00005">
    <property type="entry name" value="ABC_tran"/>
    <property type="match status" value="1"/>
</dbReference>
<comment type="similarity">
    <text evidence="2">Belongs to the ABC transporter superfamily.</text>
</comment>
<dbReference type="AlphaFoldDB" id="A0A8G1UNY7"/>
<dbReference type="PANTHER" id="PTHR43297:SF2">
    <property type="entry name" value="DIPEPTIDE TRANSPORT ATP-BINDING PROTEIN DPPD"/>
    <property type="match status" value="1"/>
</dbReference>
<dbReference type="EMBL" id="RJVJ01000001">
    <property type="protein sequence ID" value="ROR46394.1"/>
    <property type="molecule type" value="Genomic_DNA"/>
</dbReference>
<dbReference type="Proteomes" id="UP000267408">
    <property type="component" value="Unassembled WGS sequence"/>
</dbReference>
<dbReference type="Pfam" id="PF08352">
    <property type="entry name" value="oligo_HPY"/>
    <property type="match status" value="1"/>
</dbReference>
<dbReference type="InterPro" id="IPR003593">
    <property type="entry name" value="AAA+_ATPase"/>
</dbReference>
<evidence type="ECO:0000256" key="1">
    <source>
        <dbReference type="ARBA" id="ARBA00004202"/>
    </source>
</evidence>
<evidence type="ECO:0000256" key="5">
    <source>
        <dbReference type="ARBA" id="ARBA00022741"/>
    </source>
</evidence>
<keyword evidence="6 9" id="KW-0067">ATP-binding</keyword>
<dbReference type="InterPro" id="IPR003439">
    <property type="entry name" value="ABC_transporter-like_ATP-bd"/>
</dbReference>
<dbReference type="GO" id="GO:0005524">
    <property type="term" value="F:ATP binding"/>
    <property type="evidence" value="ECO:0007669"/>
    <property type="project" value="UniProtKB-KW"/>
</dbReference>
<evidence type="ECO:0000256" key="2">
    <source>
        <dbReference type="ARBA" id="ARBA00005417"/>
    </source>
</evidence>
<comment type="caution">
    <text evidence="9">The sequence shown here is derived from an EMBL/GenBank/DDBJ whole genome shotgun (WGS) entry which is preliminary data.</text>
</comment>
<keyword evidence="5" id="KW-0547">Nucleotide-binding</keyword>
<dbReference type="PANTHER" id="PTHR43297">
    <property type="entry name" value="OLIGOPEPTIDE TRANSPORT ATP-BINDING PROTEIN APPD"/>
    <property type="match status" value="1"/>
</dbReference>
<feature type="domain" description="ABC transporter" evidence="8">
    <location>
        <begin position="14"/>
        <end position="264"/>
    </location>
</feature>
<dbReference type="NCBIfam" id="TIGR01727">
    <property type="entry name" value="oligo_HPY"/>
    <property type="match status" value="1"/>
</dbReference>
<proteinExistence type="inferred from homology"/>
<dbReference type="InterPro" id="IPR027417">
    <property type="entry name" value="P-loop_NTPase"/>
</dbReference>
<comment type="subcellular location">
    <subcellularLocation>
        <location evidence="1">Cell membrane</location>
        <topology evidence="1">Peripheral membrane protein</topology>
    </subcellularLocation>
</comment>
<dbReference type="SMART" id="SM00382">
    <property type="entry name" value="AAA"/>
    <property type="match status" value="1"/>
</dbReference>
<evidence type="ECO:0000259" key="8">
    <source>
        <dbReference type="PROSITE" id="PS50893"/>
    </source>
</evidence>
<evidence type="ECO:0000256" key="4">
    <source>
        <dbReference type="ARBA" id="ARBA00022475"/>
    </source>
</evidence>
<evidence type="ECO:0000256" key="6">
    <source>
        <dbReference type="ARBA" id="ARBA00022840"/>
    </source>
</evidence>
<organism evidence="9 10">
    <name type="scientific">Kitasatospora cineracea</name>
    <dbReference type="NCBI Taxonomy" id="88074"/>
    <lineage>
        <taxon>Bacteria</taxon>
        <taxon>Bacillati</taxon>
        <taxon>Actinomycetota</taxon>
        <taxon>Actinomycetes</taxon>
        <taxon>Kitasatosporales</taxon>
        <taxon>Streptomycetaceae</taxon>
        <taxon>Kitasatospora</taxon>
    </lineage>
</organism>
<reference evidence="9 10" key="1">
    <citation type="submission" date="2018-11" db="EMBL/GenBank/DDBJ databases">
        <title>Sequencing the genomes of 1000 actinobacteria strains.</title>
        <authorList>
            <person name="Klenk H.-P."/>
        </authorList>
    </citation>
    <scope>NUCLEOTIDE SEQUENCE [LARGE SCALE GENOMIC DNA]</scope>
    <source>
        <strain evidence="9 10">DSM 44780</strain>
    </source>
</reference>
<dbReference type="InterPro" id="IPR013563">
    <property type="entry name" value="Oligopep_ABC_C"/>
</dbReference>
<name>A0A8G1UNY7_9ACTN</name>
<accession>A0A8G1UNY7</accession>
<sequence>MSGAAAGGGPQPLLEVADLRVRFGTGPGAVRAVDGLSFEVRPGRTLGVAGESGSGKSAAALALLGLHDPRSTTVTGTVRFDGADLLSGGERALRAVRGGRAAMVFQDSLTALHPYYTVGDQVAEAYRLHHPASRRQARRHAVDLLGRVGVPDPAARAADHPHRLSGGTRRRVLLALALAGDPDLLIADEPTAGLDTTTQAGILELLRDLQRDRGTAIVLISHDLAVLAGTAHDVLVVYAGRAVEQAPVRQLFHHPRHPYTQALLRARPRLDGPRPDVLPAVPGRPPSARDLPPGCPFHPRCAVREQAGPACVRQQPALLPVGERHSAACHLLTGPPDDRPAGTRARS</sequence>
<protein>
    <submittedName>
        <fullName evidence="9">Peptide/nickel transport system ATP-binding protein</fullName>
    </submittedName>
</protein>
<dbReference type="Gene3D" id="3.40.50.300">
    <property type="entry name" value="P-loop containing nucleotide triphosphate hydrolases"/>
    <property type="match status" value="1"/>
</dbReference>
<dbReference type="GO" id="GO:0016887">
    <property type="term" value="F:ATP hydrolysis activity"/>
    <property type="evidence" value="ECO:0007669"/>
    <property type="project" value="InterPro"/>
</dbReference>
<evidence type="ECO:0000256" key="7">
    <source>
        <dbReference type="ARBA" id="ARBA00023136"/>
    </source>
</evidence>
<evidence type="ECO:0000313" key="10">
    <source>
        <dbReference type="Proteomes" id="UP000267408"/>
    </source>
</evidence>
<dbReference type="FunFam" id="3.40.50.300:FF:000016">
    <property type="entry name" value="Oligopeptide ABC transporter ATP-binding component"/>
    <property type="match status" value="1"/>
</dbReference>
<evidence type="ECO:0000256" key="3">
    <source>
        <dbReference type="ARBA" id="ARBA00022448"/>
    </source>
</evidence>